<dbReference type="InterPro" id="IPR011050">
    <property type="entry name" value="Pectin_lyase_fold/virulence"/>
</dbReference>
<dbReference type="AlphaFoldDB" id="A0A9D5HHT6"/>
<dbReference type="EMBL" id="JAGGNH010000003">
    <property type="protein sequence ID" value="KAJ0977056.1"/>
    <property type="molecule type" value="Genomic_DNA"/>
</dbReference>
<dbReference type="InterPro" id="IPR006626">
    <property type="entry name" value="PbH1"/>
</dbReference>
<evidence type="ECO:0000256" key="3">
    <source>
        <dbReference type="ARBA" id="ARBA00022512"/>
    </source>
</evidence>
<evidence type="ECO:0000313" key="11">
    <source>
        <dbReference type="Proteomes" id="UP001085076"/>
    </source>
</evidence>
<proteinExistence type="inferred from homology"/>
<evidence type="ECO:0000256" key="2">
    <source>
        <dbReference type="ARBA" id="ARBA00008834"/>
    </source>
</evidence>
<dbReference type="PROSITE" id="PS00502">
    <property type="entry name" value="POLYGALACTURONASE"/>
    <property type="match status" value="1"/>
</dbReference>
<comment type="subcellular location">
    <subcellularLocation>
        <location evidence="1">Secreted</location>
        <location evidence="1">Cell wall</location>
    </subcellularLocation>
</comment>
<organism evidence="10 11">
    <name type="scientific">Dioscorea zingiberensis</name>
    <dbReference type="NCBI Taxonomy" id="325984"/>
    <lineage>
        <taxon>Eukaryota</taxon>
        <taxon>Viridiplantae</taxon>
        <taxon>Streptophyta</taxon>
        <taxon>Embryophyta</taxon>
        <taxon>Tracheophyta</taxon>
        <taxon>Spermatophyta</taxon>
        <taxon>Magnoliopsida</taxon>
        <taxon>Liliopsida</taxon>
        <taxon>Dioscoreales</taxon>
        <taxon>Dioscoreaceae</taxon>
        <taxon>Dioscorea</taxon>
    </lineage>
</organism>
<dbReference type="FunFam" id="2.160.20.10:FF:000111">
    <property type="entry name" value="Pectin lyase-like superfamily protein"/>
    <property type="match status" value="1"/>
</dbReference>
<keyword evidence="3" id="KW-0134">Cell wall</keyword>
<accession>A0A9D5HHT6</accession>
<gene>
    <name evidence="10" type="ORF">J5N97_012530</name>
</gene>
<dbReference type="InterPro" id="IPR000743">
    <property type="entry name" value="Glyco_hydro_28"/>
</dbReference>
<evidence type="ECO:0000256" key="7">
    <source>
        <dbReference type="ARBA" id="ARBA00023316"/>
    </source>
</evidence>
<evidence type="ECO:0000256" key="5">
    <source>
        <dbReference type="ARBA" id="ARBA00022801"/>
    </source>
</evidence>
<keyword evidence="5 9" id="KW-0378">Hydrolase</keyword>
<dbReference type="GO" id="GO:0071555">
    <property type="term" value="P:cell wall organization"/>
    <property type="evidence" value="ECO:0007669"/>
    <property type="project" value="UniProtKB-KW"/>
</dbReference>
<dbReference type="SMART" id="SM00710">
    <property type="entry name" value="PbH1"/>
    <property type="match status" value="6"/>
</dbReference>
<dbReference type="InterPro" id="IPR012334">
    <property type="entry name" value="Pectin_lyas_fold"/>
</dbReference>
<keyword evidence="11" id="KW-1185">Reference proteome</keyword>
<evidence type="ECO:0008006" key="12">
    <source>
        <dbReference type="Google" id="ProtNLM"/>
    </source>
</evidence>
<sequence length="223" mass="23393">MDIFASTAVTVQGVNITAPEESPNTDGIHVHQSDNVTVTDSSMHTGDDCISIGAGTTNVLIQRVSCGPGHGISIGSLGGGTTDVAGVKNIMVRNITFVGSQNGIRIKTWAKPNSGFVTDVVFQHITMNAVDNPILVDQNYCPGNRNCPNMTSGIAISNVSYTDITGTSTTPVAVKFDCSPTRPCNGISLEDVLLLYENRPALSFCRNVNGTAAGYVVPESCLN</sequence>
<dbReference type="PANTHER" id="PTHR31375">
    <property type="match status" value="1"/>
</dbReference>
<reference evidence="10" key="1">
    <citation type="submission" date="2021-03" db="EMBL/GenBank/DDBJ databases">
        <authorList>
            <person name="Li Z."/>
            <person name="Yang C."/>
        </authorList>
    </citation>
    <scope>NUCLEOTIDE SEQUENCE</scope>
    <source>
        <strain evidence="10">Dzin_1.0</strain>
        <tissue evidence="10">Leaf</tissue>
    </source>
</reference>
<comment type="similarity">
    <text evidence="2 9">Belongs to the glycosyl hydrolase 28 family.</text>
</comment>
<evidence type="ECO:0000256" key="4">
    <source>
        <dbReference type="ARBA" id="ARBA00022525"/>
    </source>
</evidence>
<evidence type="ECO:0000256" key="6">
    <source>
        <dbReference type="ARBA" id="ARBA00023295"/>
    </source>
</evidence>
<evidence type="ECO:0000256" key="1">
    <source>
        <dbReference type="ARBA" id="ARBA00004191"/>
    </source>
</evidence>
<dbReference type="Proteomes" id="UP001085076">
    <property type="component" value="Miscellaneous, Linkage group lg03"/>
</dbReference>
<reference evidence="10" key="2">
    <citation type="journal article" date="2022" name="Hortic Res">
        <title>The genome of Dioscorea zingiberensis sheds light on the biosynthesis, origin and evolution of the medicinally important diosgenin saponins.</title>
        <authorList>
            <person name="Li Y."/>
            <person name="Tan C."/>
            <person name="Li Z."/>
            <person name="Guo J."/>
            <person name="Li S."/>
            <person name="Chen X."/>
            <person name="Wang C."/>
            <person name="Dai X."/>
            <person name="Yang H."/>
            <person name="Song W."/>
            <person name="Hou L."/>
            <person name="Xu J."/>
            <person name="Tong Z."/>
            <person name="Xu A."/>
            <person name="Yuan X."/>
            <person name="Wang W."/>
            <person name="Yang Q."/>
            <person name="Chen L."/>
            <person name="Sun Z."/>
            <person name="Wang K."/>
            <person name="Pan B."/>
            <person name="Chen J."/>
            <person name="Bao Y."/>
            <person name="Liu F."/>
            <person name="Qi X."/>
            <person name="Gang D.R."/>
            <person name="Wen J."/>
            <person name="Li J."/>
        </authorList>
    </citation>
    <scope>NUCLEOTIDE SEQUENCE</scope>
    <source>
        <strain evidence="10">Dzin_1.0</strain>
    </source>
</reference>
<dbReference type="SUPFAM" id="SSF51126">
    <property type="entry name" value="Pectin lyase-like"/>
    <property type="match status" value="1"/>
</dbReference>
<keyword evidence="4" id="KW-0964">Secreted</keyword>
<comment type="caution">
    <text evidence="10">The sequence shown here is derived from an EMBL/GenBank/DDBJ whole genome shotgun (WGS) entry which is preliminary data.</text>
</comment>
<keyword evidence="6 9" id="KW-0326">Glycosidase</keyword>
<protein>
    <recommendedName>
        <fullName evidence="12">Polygalacturonase</fullName>
    </recommendedName>
</protein>
<dbReference type="OrthoDB" id="187139at2759"/>
<feature type="active site" evidence="8">
    <location>
        <position position="70"/>
    </location>
</feature>
<dbReference type="Pfam" id="PF00295">
    <property type="entry name" value="Glyco_hydro_28"/>
    <property type="match status" value="1"/>
</dbReference>
<evidence type="ECO:0000313" key="10">
    <source>
        <dbReference type="EMBL" id="KAJ0977056.1"/>
    </source>
</evidence>
<dbReference type="GO" id="GO:0004650">
    <property type="term" value="F:polygalacturonase activity"/>
    <property type="evidence" value="ECO:0007669"/>
    <property type="project" value="InterPro"/>
</dbReference>
<dbReference type="Gene3D" id="2.160.20.10">
    <property type="entry name" value="Single-stranded right-handed beta-helix, Pectin lyase-like"/>
    <property type="match status" value="1"/>
</dbReference>
<name>A0A9D5HHT6_9LILI</name>
<evidence type="ECO:0000256" key="9">
    <source>
        <dbReference type="RuleBase" id="RU361169"/>
    </source>
</evidence>
<evidence type="ECO:0000256" key="8">
    <source>
        <dbReference type="PROSITE-ProRule" id="PRU10052"/>
    </source>
</evidence>
<keyword evidence="7" id="KW-0961">Cell wall biogenesis/degradation</keyword>
<dbReference type="GO" id="GO:0005975">
    <property type="term" value="P:carbohydrate metabolic process"/>
    <property type="evidence" value="ECO:0007669"/>
    <property type="project" value="InterPro"/>
</dbReference>